<dbReference type="GO" id="GO:0051028">
    <property type="term" value="P:mRNA transport"/>
    <property type="evidence" value="ECO:0007669"/>
    <property type="project" value="UniProtKB-KW"/>
</dbReference>
<evidence type="ECO:0000256" key="1">
    <source>
        <dbReference type="ARBA" id="ARBA00004567"/>
    </source>
</evidence>
<sequence length="1891" mass="200144">MFGGQGGGFTFGANNNNNQQQPQQNSIFGQSTTNNAFGQSTNTGGGFGAPAATGFGAAANTAGSIFGQPQQPQQNTAFGGFGASNNATTSPFGAKPATTGFGATNTGNSLFGSTNNAQTSSPFSFGGNNNASTTTGFGATNTGNSLFGAPKPASTGFGAPATTGGGIFGASSNTGTGFGSGAVTTGFGASVSGQAVPTTGTSQPTFSPFSEKDTTSASMLNYQSVSCMPAYRNASFEELRLADYAQGRRFGNENAFGASTVGGTGAFGSSTGAFGQPAATTGGNMFGQQNNTPATGFGAAANTGGGLFGSQQNTNTSSPFGAASNTNTGGGLFGSTNNTNAAGGGLFGQNNNTNTGGGLFGQNNNTNTTGGGLFGSTANNSTSAFGAPKPAATTGGLFGQNNNTNTGGGLFGQNNNTNTTGGGLFGQNNTAAASPFGAATSTPNAFGAQPAQTNAFGGSGANNTATNTTTSSPGAFGFGATNNQQKPATTGFGGFGASTTPAAPGATSSPFSFGGAAATNNTATTSPFGAKPAGTGTGLFGNTTSTTTPATGGGLFGNMSTNTAAPATGGGLFGNTATNITAPVTGGLFGNTATAAPATGGLFGNTNTNNTSGGLFGQKPAAPGLGMSTGGGLFGGGNTLGQTQQPQQPAANPFAIFGSSQPQGQQLTASVDSNPYGVNPLFMTSQPPVPPVVNNTHLSYNNRGYTGYNAYSLNGSVYSDGPLPPIASPIINIKQQKKRADLPDYLLHPTRYMYASPRRDPVNPLLRPNGQYTSDKQELFNNVGKVLLSPTAFAPRATLKRLTIERKVTAADLLTGGLGAKAGDEEKAEDAAETTEKAAEETPKKDQAQANVASRPFRSSTSSRLTSFEGKTAEPEVQTPKKPETTEDVAKYKSPATNAESKEVDDEGVYWTSPPLSVLFDLPREKLEKVKNFKVGRRGYGQVSFNEPVDLTTVARLEDIPGGIVIFDHKICTVYPDEEDKPEEGKGMNVPATLTLEKCWPLSRETRSPLKDPEHPRVQQHVNRLKRMAETEFVEYVADNGYWVFKVKHFSTYGIVNDEFEKMDETPRGPSGLGADMSMDVDDDMDPEDTFAFRKSTGLSRAPGAFPGSWSEQPEAEEEPIEEDSAEAADILPSDEEMEEEVVDETINPVEDVPEAVADEGSSSEDEPMPAAEGAPTNTLRAPKGRNWAEQLGFSVERSNLLRREFSTKKDVKPPRFEQNKTYGWQELENDLYGAAETRPLSKALLKIFDKDGKKRGSTALRWGPGGVLLRSKLKKDSSQVDMVKVPVVVVDDVKVERERAIATLLTQLNSSEITVERGVPAAFPSFNLGCKTFDEAFSSNSSIPSQELQMWKLATILFDDIMVDLSGLEDFSQVQVLKDLRKAALSEWLKNVVAESVAKNVEAANSPAEAIFAHLTGNCVEQATATAIANNDPRLATLITLIGGDSHFRRSIKNQLDDWREKRVLREIGPQYRKIYELLAGNTGVSAELRGEKEDYAPELCVSEGLDWKRAFALHLWYGTFEDWPIEDAVGSFEESFKTISSVAKPLPKHGGKEYDIMFQLLKVYQDAEYKLEDVLQSRAFSESFLDSRLPWHLYMLLSRVKRIRDFSDRLEVPADVLAKQPHAEGTSAAADQLALAYSSQLEAIGMWQWAIFVMLHLETPAARESAIRDILARHFGELSTEDEAGVSLFLTEKLKIPPVWILEAKALHARYEQDFQSEATHLLAAKRWTEAHKTIMNHIAPAAVIANELDRLRELLAKFENVDGVKGWEFGGQVYLDYINLVQPVPIAFRPAAQGLPTANSHADISRRLLFSLPQLKARVFEQRVAKCEMSACLARSVQAEKAMGGEEKVGVLRLALVEDEVFGQVVKLAAGFYGETLDSQPVPVEEGQ</sequence>
<name>A0A0E9NHM9_SAICN</name>
<dbReference type="EMBL" id="BACD03000018">
    <property type="protein sequence ID" value="GAO48900.1"/>
    <property type="molecule type" value="Genomic_DNA"/>
</dbReference>
<keyword evidence="6" id="KW-0509">mRNA transport</keyword>
<dbReference type="InterPro" id="IPR037665">
    <property type="entry name" value="Nucleoporin_S59-like"/>
</dbReference>
<dbReference type="PANTHER" id="PTHR23198:SF6">
    <property type="entry name" value="NUCLEAR PORE COMPLEX PROTEIN NUP98-NUP96"/>
    <property type="match status" value="1"/>
</dbReference>
<feature type="region of interest" description="Disordered" evidence="11">
    <location>
        <begin position="1"/>
        <end position="48"/>
    </location>
</feature>
<keyword evidence="4" id="KW-0677">Repeat</keyword>
<feature type="domain" description="Peptidase S59" evidence="12">
    <location>
        <begin position="907"/>
        <end position="1050"/>
    </location>
</feature>
<feature type="region of interest" description="Disordered" evidence="11">
    <location>
        <begin position="1150"/>
        <end position="1186"/>
    </location>
</feature>
<keyword evidence="5" id="KW-0068">Autocatalytic cleavage</keyword>
<dbReference type="GO" id="GO:0008139">
    <property type="term" value="F:nuclear localization sequence binding"/>
    <property type="evidence" value="ECO:0007669"/>
    <property type="project" value="TreeGrafter"/>
</dbReference>
<comment type="similarity">
    <text evidence="2">Belongs to the nucleoporin GLFG family.</text>
</comment>
<dbReference type="Proteomes" id="UP000033140">
    <property type="component" value="Unassembled WGS sequence"/>
</dbReference>
<feature type="compositionally biased region" description="Basic and acidic residues" evidence="11">
    <location>
        <begin position="834"/>
        <end position="847"/>
    </location>
</feature>
<dbReference type="GO" id="GO:0044614">
    <property type="term" value="C:nuclear pore cytoplasmic filaments"/>
    <property type="evidence" value="ECO:0007669"/>
    <property type="project" value="TreeGrafter"/>
</dbReference>
<dbReference type="InterPro" id="IPR021967">
    <property type="entry name" value="Nup98_C"/>
</dbReference>
<proteinExistence type="inferred from homology"/>
<protein>
    <recommendedName>
        <fullName evidence="12">Peptidase S59 domain-containing protein</fullName>
    </recommendedName>
</protein>
<keyword evidence="8" id="KW-0811">Translocation</keyword>
<evidence type="ECO:0000256" key="11">
    <source>
        <dbReference type="SAM" id="MobiDB-lite"/>
    </source>
</evidence>
<evidence type="ECO:0000256" key="7">
    <source>
        <dbReference type="ARBA" id="ARBA00022927"/>
    </source>
</evidence>
<feature type="compositionally biased region" description="Low complexity" evidence="11">
    <location>
        <begin position="854"/>
        <end position="868"/>
    </location>
</feature>
<evidence type="ECO:0000313" key="14">
    <source>
        <dbReference type="Proteomes" id="UP000033140"/>
    </source>
</evidence>
<feature type="compositionally biased region" description="Low complexity" evidence="11">
    <location>
        <begin position="453"/>
        <end position="475"/>
    </location>
</feature>
<dbReference type="GO" id="GO:0003723">
    <property type="term" value="F:RNA binding"/>
    <property type="evidence" value="ECO:0007669"/>
    <property type="project" value="TreeGrafter"/>
</dbReference>
<dbReference type="GO" id="GO:0000973">
    <property type="term" value="P:post-transcriptional tethering of RNA polymerase II gene DNA at nuclear periphery"/>
    <property type="evidence" value="ECO:0007669"/>
    <property type="project" value="TreeGrafter"/>
</dbReference>
<evidence type="ECO:0000259" key="12">
    <source>
        <dbReference type="PROSITE" id="PS51434"/>
    </source>
</evidence>
<dbReference type="Pfam" id="PF04096">
    <property type="entry name" value="Nucleoporin2"/>
    <property type="match status" value="1"/>
</dbReference>
<dbReference type="InterPro" id="IPR025574">
    <property type="entry name" value="Nucleoporin_FG_rpt"/>
</dbReference>
<feature type="compositionally biased region" description="Low complexity" evidence="11">
    <location>
        <begin position="393"/>
        <end position="405"/>
    </location>
</feature>
<feature type="compositionally biased region" description="Polar residues" evidence="11">
    <location>
        <begin position="67"/>
        <end position="84"/>
    </location>
</feature>
<feature type="compositionally biased region" description="Gly residues" evidence="11">
    <location>
        <begin position="1"/>
        <end position="10"/>
    </location>
</feature>
<comment type="subcellular location">
    <subcellularLocation>
        <location evidence="1">Nucleus</location>
        <location evidence="1">Nuclear pore complex</location>
    </subcellularLocation>
</comment>
<feature type="region of interest" description="Disordered" evidence="11">
    <location>
        <begin position="343"/>
        <end position="410"/>
    </location>
</feature>
<evidence type="ECO:0000256" key="2">
    <source>
        <dbReference type="ARBA" id="ARBA00008926"/>
    </source>
</evidence>
<dbReference type="STRING" id="698492.A0A0E9NHM9"/>
<dbReference type="SUPFAM" id="SSF82215">
    <property type="entry name" value="C-terminal autoproteolytic domain of nucleoporin nup98"/>
    <property type="match status" value="1"/>
</dbReference>
<gene>
    <name evidence="13" type="ORF">G7K_3063-t1</name>
</gene>
<feature type="compositionally biased region" description="Acidic residues" evidence="11">
    <location>
        <begin position="1114"/>
        <end position="1126"/>
    </location>
</feature>
<keyword evidence="9" id="KW-0906">Nuclear pore complex</keyword>
<dbReference type="GO" id="GO:0034398">
    <property type="term" value="P:telomere tethering at nuclear periphery"/>
    <property type="evidence" value="ECO:0007669"/>
    <property type="project" value="TreeGrafter"/>
</dbReference>
<feature type="region of interest" description="Disordered" evidence="11">
    <location>
        <begin position="821"/>
        <end position="906"/>
    </location>
</feature>
<feature type="compositionally biased region" description="Basic and acidic residues" evidence="11">
    <location>
        <begin position="871"/>
        <end position="891"/>
    </location>
</feature>
<organism evidence="13 14">
    <name type="scientific">Saitoella complicata (strain BCRC 22490 / CBS 7301 / JCM 7358 / NBRC 10748 / NRRL Y-17804)</name>
    <dbReference type="NCBI Taxonomy" id="698492"/>
    <lineage>
        <taxon>Eukaryota</taxon>
        <taxon>Fungi</taxon>
        <taxon>Dikarya</taxon>
        <taxon>Ascomycota</taxon>
        <taxon>Taphrinomycotina</taxon>
        <taxon>Taphrinomycotina incertae sedis</taxon>
        <taxon>Saitoella</taxon>
    </lineage>
</organism>
<dbReference type="GO" id="GO:0017056">
    <property type="term" value="F:structural constituent of nuclear pore"/>
    <property type="evidence" value="ECO:0007669"/>
    <property type="project" value="InterPro"/>
</dbReference>
<evidence type="ECO:0000256" key="6">
    <source>
        <dbReference type="ARBA" id="ARBA00022816"/>
    </source>
</evidence>
<reference evidence="13 14" key="3">
    <citation type="journal article" date="2015" name="Genome Announc.">
        <title>Draft Genome Sequence of the Archiascomycetous Yeast Saitoella complicata.</title>
        <authorList>
            <person name="Yamauchi K."/>
            <person name="Kondo S."/>
            <person name="Hamamoto M."/>
            <person name="Takahashi Y."/>
            <person name="Ogura Y."/>
            <person name="Hayashi T."/>
            <person name="Nishida H."/>
        </authorList>
    </citation>
    <scope>NUCLEOTIDE SEQUENCE [LARGE SCALE GENOMIC DNA]</scope>
    <source>
        <strain evidence="13 14">NRRL Y-17804</strain>
    </source>
</reference>
<dbReference type="Gene3D" id="1.25.40.690">
    <property type="match status" value="1"/>
</dbReference>
<feature type="compositionally biased region" description="Polar residues" evidence="11">
    <location>
        <begin position="31"/>
        <end position="40"/>
    </location>
</feature>
<dbReference type="GO" id="GO:0006606">
    <property type="term" value="P:protein import into nucleus"/>
    <property type="evidence" value="ECO:0007669"/>
    <property type="project" value="TreeGrafter"/>
</dbReference>
<feature type="region of interest" description="Disordered" evidence="11">
    <location>
        <begin position="453"/>
        <end position="485"/>
    </location>
</feature>
<dbReference type="OMA" id="PMGKGLN"/>
<feature type="region of interest" description="Disordered" evidence="11">
    <location>
        <begin position="63"/>
        <end position="84"/>
    </location>
</feature>
<dbReference type="Gene3D" id="3.30.1610.10">
    <property type="entry name" value="Peptidase S59, nucleoporin"/>
    <property type="match status" value="1"/>
</dbReference>
<dbReference type="PROSITE" id="PS51434">
    <property type="entry name" value="NUP_C"/>
    <property type="match status" value="1"/>
</dbReference>
<dbReference type="InterPro" id="IPR036903">
    <property type="entry name" value="Nup98_auto-Pept-S59_dom_sf"/>
</dbReference>
<dbReference type="FunFam" id="3.30.1610.10:FF:000003">
    <property type="entry name" value="Nucleoporin SONB, putative"/>
    <property type="match status" value="1"/>
</dbReference>
<dbReference type="GO" id="GO:0006405">
    <property type="term" value="P:RNA export from nucleus"/>
    <property type="evidence" value="ECO:0007669"/>
    <property type="project" value="TreeGrafter"/>
</dbReference>
<keyword evidence="10" id="KW-0539">Nucleus</keyword>
<keyword evidence="3" id="KW-0813">Transport</keyword>
<dbReference type="Pfam" id="PF13634">
    <property type="entry name" value="Nucleoporin_FG"/>
    <property type="match status" value="4"/>
</dbReference>
<feature type="region of interest" description="Disordered" evidence="11">
    <location>
        <begin position="1097"/>
        <end position="1126"/>
    </location>
</feature>
<feature type="compositionally biased region" description="Acidic residues" evidence="11">
    <location>
        <begin position="1152"/>
        <end position="1168"/>
    </location>
</feature>
<reference evidence="13 14" key="1">
    <citation type="journal article" date="2011" name="J. Gen. Appl. Microbiol.">
        <title>Draft genome sequencing of the enigmatic yeast Saitoella complicata.</title>
        <authorList>
            <person name="Nishida H."/>
            <person name="Hamamoto M."/>
            <person name="Sugiyama J."/>
        </authorList>
    </citation>
    <scope>NUCLEOTIDE SEQUENCE [LARGE SCALE GENOMIC DNA]</scope>
    <source>
        <strain evidence="13 14">NRRL Y-17804</strain>
    </source>
</reference>
<evidence type="ECO:0000256" key="5">
    <source>
        <dbReference type="ARBA" id="ARBA00022813"/>
    </source>
</evidence>
<evidence type="ECO:0000256" key="3">
    <source>
        <dbReference type="ARBA" id="ARBA00022448"/>
    </source>
</evidence>
<dbReference type="InterPro" id="IPR007230">
    <property type="entry name" value="Nup98_auto-Pept-S59_dom"/>
</dbReference>
<reference evidence="13 14" key="2">
    <citation type="journal article" date="2014" name="J. Gen. Appl. Microbiol.">
        <title>The early diverging ascomycetous budding yeast Saitoella complicata has three histone deacetylases belonging to the Clr6, Hos2, and Rpd3 lineages.</title>
        <authorList>
            <person name="Nishida H."/>
            <person name="Matsumoto T."/>
            <person name="Kondo S."/>
            <person name="Hamamoto M."/>
            <person name="Yoshikawa H."/>
        </authorList>
    </citation>
    <scope>NUCLEOTIDE SEQUENCE [LARGE SCALE GENOMIC DNA]</scope>
    <source>
        <strain evidence="13 14">NRRL Y-17804</strain>
    </source>
</reference>
<evidence type="ECO:0000256" key="9">
    <source>
        <dbReference type="ARBA" id="ARBA00023132"/>
    </source>
</evidence>
<dbReference type="FunFam" id="1.10.10.2360:FF:000001">
    <property type="entry name" value="Nuclear pore complex protein Nup98-Nup96"/>
    <property type="match status" value="1"/>
</dbReference>
<evidence type="ECO:0000313" key="13">
    <source>
        <dbReference type="EMBL" id="GAO48900.1"/>
    </source>
</evidence>
<accession>A0A0E9NHM9</accession>
<dbReference type="Pfam" id="PF12110">
    <property type="entry name" value="Nup96"/>
    <property type="match status" value="1"/>
</dbReference>
<dbReference type="Gene3D" id="1.10.10.2360">
    <property type="match status" value="1"/>
</dbReference>
<keyword evidence="7" id="KW-0653">Protein transport</keyword>
<dbReference type="PANTHER" id="PTHR23198">
    <property type="entry name" value="NUCLEOPORIN"/>
    <property type="match status" value="1"/>
</dbReference>
<comment type="caution">
    <text evidence="13">The sequence shown here is derived from an EMBL/GenBank/DDBJ whole genome shotgun (WGS) entry which is preliminary data.</text>
</comment>
<evidence type="ECO:0000256" key="4">
    <source>
        <dbReference type="ARBA" id="ARBA00022737"/>
    </source>
</evidence>
<evidence type="ECO:0000256" key="10">
    <source>
        <dbReference type="ARBA" id="ARBA00023242"/>
    </source>
</evidence>
<keyword evidence="14" id="KW-1185">Reference proteome</keyword>
<feature type="compositionally biased region" description="Low complexity" evidence="11">
    <location>
        <begin position="11"/>
        <end position="30"/>
    </location>
</feature>
<evidence type="ECO:0000256" key="8">
    <source>
        <dbReference type="ARBA" id="ARBA00023010"/>
    </source>
</evidence>